<dbReference type="InterPro" id="IPR025437">
    <property type="entry name" value="YfhE-like"/>
</dbReference>
<evidence type="ECO:0000313" key="2">
    <source>
        <dbReference type="Proteomes" id="UP000595254"/>
    </source>
</evidence>
<sequence>MDSKKRDKMKNSLNSTQSVLYDREFRKADRAGGFTEKKGRR</sequence>
<evidence type="ECO:0000313" key="1">
    <source>
        <dbReference type="EMBL" id="QQT02288.1"/>
    </source>
</evidence>
<proteinExistence type="predicted"/>
<keyword evidence="2" id="KW-1185">Reference proteome</keyword>
<name>A0A974NR94_PERPY</name>
<organism evidence="1 2">
    <name type="scientific">Peribacillus psychrosaccharolyticus</name>
    <name type="common">Bacillus psychrosaccharolyticus</name>
    <dbReference type="NCBI Taxonomy" id="1407"/>
    <lineage>
        <taxon>Bacteria</taxon>
        <taxon>Bacillati</taxon>
        <taxon>Bacillota</taxon>
        <taxon>Bacilli</taxon>
        <taxon>Bacillales</taxon>
        <taxon>Bacillaceae</taxon>
        <taxon>Peribacillus</taxon>
    </lineage>
</organism>
<reference evidence="1 2" key="1">
    <citation type="submission" date="2021-01" db="EMBL/GenBank/DDBJ databases">
        <title>FDA dAtabase for Regulatory Grade micrObial Sequences (FDA-ARGOS): Supporting development and validation of Infectious Disease Dx tests.</title>
        <authorList>
            <person name="Nelson B."/>
            <person name="Plummer A."/>
            <person name="Tallon L."/>
            <person name="Sadzewicz L."/>
            <person name="Zhao X."/>
            <person name="Boylan J."/>
            <person name="Ott S."/>
            <person name="Bowen H."/>
            <person name="Vavikolanu K."/>
            <person name="Mehta A."/>
            <person name="Aluvathingal J."/>
            <person name="Nadendla S."/>
            <person name="Myers T."/>
            <person name="Yan Y."/>
            <person name="Sichtig H."/>
        </authorList>
    </citation>
    <scope>NUCLEOTIDE SEQUENCE [LARGE SCALE GENOMIC DNA]</scope>
    <source>
        <strain evidence="1 2">FDAARGOS_1161</strain>
    </source>
</reference>
<dbReference type="Pfam" id="PF14152">
    <property type="entry name" value="YfhE"/>
    <property type="match status" value="1"/>
</dbReference>
<dbReference type="Proteomes" id="UP000595254">
    <property type="component" value="Chromosome"/>
</dbReference>
<dbReference type="KEGG" id="ppsr:I6J18_10905"/>
<accession>A0A974NR94</accession>
<dbReference type="EMBL" id="CP068053">
    <property type="protein sequence ID" value="QQT02288.1"/>
    <property type="molecule type" value="Genomic_DNA"/>
</dbReference>
<dbReference type="RefSeq" id="WP_081704814.1">
    <property type="nucleotide sequence ID" value="NZ_CP068053.1"/>
</dbReference>
<gene>
    <name evidence="1" type="ORF">I6J18_10905</name>
</gene>
<protein>
    <submittedName>
        <fullName evidence="1">YfhE family protein</fullName>
    </submittedName>
</protein>
<dbReference type="AlphaFoldDB" id="A0A974NR94"/>